<dbReference type="PANTHER" id="PTHR35024:SF4">
    <property type="entry name" value="POLYMER-FORMING CYTOSKELETAL PROTEIN"/>
    <property type="match status" value="1"/>
</dbReference>
<dbReference type="Pfam" id="PF04519">
    <property type="entry name" value="Bactofilin"/>
    <property type="match status" value="1"/>
</dbReference>
<dbReference type="AlphaFoldDB" id="A0A833H123"/>
<dbReference type="PANTHER" id="PTHR35024">
    <property type="entry name" value="HYPOTHETICAL CYTOSOLIC PROTEIN"/>
    <property type="match status" value="1"/>
</dbReference>
<dbReference type="Proteomes" id="UP000460298">
    <property type="component" value="Unassembled WGS sequence"/>
</dbReference>
<dbReference type="EMBL" id="WBUI01000011">
    <property type="protein sequence ID" value="KAB2932025.1"/>
    <property type="molecule type" value="Genomic_DNA"/>
</dbReference>
<evidence type="ECO:0000256" key="1">
    <source>
        <dbReference type="ARBA" id="ARBA00044755"/>
    </source>
</evidence>
<protein>
    <submittedName>
        <fullName evidence="3">Polymer-forming cytoskeletal protein</fullName>
    </submittedName>
</protein>
<gene>
    <name evidence="3" type="ORF">F9K24_12130</name>
</gene>
<feature type="region of interest" description="Disordered" evidence="2">
    <location>
        <begin position="121"/>
        <end position="144"/>
    </location>
</feature>
<evidence type="ECO:0000256" key="2">
    <source>
        <dbReference type="SAM" id="MobiDB-lite"/>
    </source>
</evidence>
<dbReference type="InterPro" id="IPR007607">
    <property type="entry name" value="BacA/B"/>
</dbReference>
<dbReference type="RefSeq" id="WP_002770203.1">
    <property type="nucleotide sequence ID" value="NZ_JQDG01000013.1"/>
</dbReference>
<reference evidence="3 4" key="1">
    <citation type="submission" date="2019-10" db="EMBL/GenBank/DDBJ databases">
        <title>Extracellular Electron Transfer in a Candidatus Methanoperedens spp. Enrichment Culture.</title>
        <authorList>
            <person name="Berger S."/>
            <person name="Rangel Shaw D."/>
            <person name="Berben T."/>
            <person name="In 'T Zandt M."/>
            <person name="Frank J."/>
            <person name="Reimann J."/>
            <person name="Jetten M.S.M."/>
            <person name="Welte C.U."/>
        </authorList>
    </citation>
    <scope>NUCLEOTIDE SEQUENCE [LARGE SCALE GENOMIC DNA]</scope>
    <source>
        <strain evidence="3">SB12</strain>
    </source>
</reference>
<sequence>MATRSDSLNSVIGPGSIFEGKFYISGSLRIDGKFEGEIRTEDELVVGETGKVRTNIKARSVAISGTMIGNIVADEEVRLDRGGKLLGDVEAPVLHLNPGVIAQGQINITGGQKKDVKKLIEESFGESSSQKQDLEKNGQKKQAK</sequence>
<accession>A0A833H123</accession>
<comment type="similarity">
    <text evidence="1">Belongs to the bactofilin family.</text>
</comment>
<proteinExistence type="inferred from homology"/>
<dbReference type="OrthoDB" id="9789407at2"/>
<evidence type="ECO:0000313" key="4">
    <source>
        <dbReference type="Proteomes" id="UP000460298"/>
    </source>
</evidence>
<organism evidence="3 4">
    <name type="scientific">Leptonema illini</name>
    <dbReference type="NCBI Taxonomy" id="183"/>
    <lineage>
        <taxon>Bacteria</taxon>
        <taxon>Pseudomonadati</taxon>
        <taxon>Spirochaetota</taxon>
        <taxon>Spirochaetia</taxon>
        <taxon>Leptospirales</taxon>
        <taxon>Leptospiraceae</taxon>
        <taxon>Leptonema</taxon>
    </lineage>
</organism>
<comment type="caution">
    <text evidence="3">The sequence shown here is derived from an EMBL/GenBank/DDBJ whole genome shotgun (WGS) entry which is preliminary data.</text>
</comment>
<name>A0A833H123_9LEPT</name>
<evidence type="ECO:0000313" key="3">
    <source>
        <dbReference type="EMBL" id="KAB2932025.1"/>
    </source>
</evidence>